<keyword evidence="2" id="KW-1185">Reference proteome</keyword>
<organism evidence="1 2">
    <name type="scientific">Pseudomonas typographi</name>
    <dbReference type="NCBI Taxonomy" id="2715964"/>
    <lineage>
        <taxon>Bacteria</taxon>
        <taxon>Pseudomonadati</taxon>
        <taxon>Pseudomonadota</taxon>
        <taxon>Gammaproteobacteria</taxon>
        <taxon>Pseudomonadales</taxon>
        <taxon>Pseudomonadaceae</taxon>
        <taxon>Pseudomonas</taxon>
    </lineage>
</organism>
<dbReference type="EMBL" id="JAAOCA010000139">
    <property type="protein sequence ID" value="MBD1602541.1"/>
    <property type="molecule type" value="Genomic_DNA"/>
</dbReference>
<sequence>MSELKRYSEAMVRGDLATCIAIEQKHELYGYPPEIVSVGLQAHDEGRDALLAVDRYLDGDDE</sequence>
<evidence type="ECO:0000313" key="1">
    <source>
        <dbReference type="EMBL" id="MBD1602541.1"/>
    </source>
</evidence>
<dbReference type="RefSeq" id="WP_190427701.1">
    <property type="nucleotide sequence ID" value="NZ_JAAOCA010000139.1"/>
</dbReference>
<name>A0ABR7ZB48_9PSED</name>
<comment type="caution">
    <text evidence="1">The sequence shown here is derived from an EMBL/GenBank/DDBJ whole genome shotgun (WGS) entry which is preliminary data.</text>
</comment>
<proteinExistence type="predicted"/>
<gene>
    <name evidence="1" type="ORF">HAQ05_28155</name>
</gene>
<evidence type="ECO:0000313" key="2">
    <source>
        <dbReference type="Proteomes" id="UP000805841"/>
    </source>
</evidence>
<protein>
    <submittedName>
        <fullName evidence="1">Uncharacterized protein</fullName>
    </submittedName>
</protein>
<dbReference type="Proteomes" id="UP000805841">
    <property type="component" value="Unassembled WGS sequence"/>
</dbReference>
<reference evidence="1 2" key="1">
    <citation type="journal article" date="2020" name="Insects">
        <title>Bacteria Belonging to Pseudomonas typographi sp. nov. from the Bark Beetle Ips typographus Have Genomic Potential to Aid in the Host Ecology.</title>
        <authorList>
            <person name="Peral-Aranega E."/>
            <person name="Saati-Santamaria Z."/>
            <person name="Kolarik M."/>
            <person name="Rivas R."/>
            <person name="Garcia-Fraile P."/>
        </authorList>
    </citation>
    <scope>NUCLEOTIDE SEQUENCE [LARGE SCALE GENOMIC DNA]</scope>
    <source>
        <strain evidence="1 2">CA3A</strain>
    </source>
</reference>
<accession>A0ABR7ZB48</accession>